<proteinExistence type="predicted"/>
<protein>
    <submittedName>
        <fullName evidence="1">Uncharacterized protein</fullName>
    </submittedName>
</protein>
<gene>
    <name evidence="1" type="ORF">ABZV61_25220</name>
</gene>
<reference evidence="1 2" key="1">
    <citation type="submission" date="2024-06" db="EMBL/GenBank/DDBJ databases">
        <title>The Natural Products Discovery Center: Release of the First 8490 Sequenced Strains for Exploring Actinobacteria Biosynthetic Diversity.</title>
        <authorList>
            <person name="Kalkreuter E."/>
            <person name="Kautsar S.A."/>
            <person name="Yang D."/>
            <person name="Bader C.D."/>
            <person name="Teijaro C.N."/>
            <person name="Fluegel L."/>
            <person name="Davis C.M."/>
            <person name="Simpson J.R."/>
            <person name="Lauterbach L."/>
            <person name="Steele A.D."/>
            <person name="Gui C."/>
            <person name="Meng S."/>
            <person name="Li G."/>
            <person name="Viehrig K."/>
            <person name="Ye F."/>
            <person name="Su P."/>
            <person name="Kiefer A.F."/>
            <person name="Nichols A."/>
            <person name="Cepeda A.J."/>
            <person name="Yan W."/>
            <person name="Fan B."/>
            <person name="Jiang Y."/>
            <person name="Adhikari A."/>
            <person name="Zheng C.-J."/>
            <person name="Schuster L."/>
            <person name="Cowan T.M."/>
            <person name="Smanski M.J."/>
            <person name="Chevrette M.G."/>
            <person name="De Carvalho L.P.S."/>
            <person name="Shen B."/>
        </authorList>
    </citation>
    <scope>NUCLEOTIDE SEQUENCE [LARGE SCALE GENOMIC DNA]</scope>
    <source>
        <strain evidence="1 2">NPDC005137</strain>
    </source>
</reference>
<dbReference type="RefSeq" id="WP_356501454.1">
    <property type="nucleotide sequence ID" value="NZ_JBEXEF010000010.1"/>
</dbReference>
<name>A0ABV2UG49_9ACTN</name>
<evidence type="ECO:0000313" key="1">
    <source>
        <dbReference type="EMBL" id="MET8436019.1"/>
    </source>
</evidence>
<accession>A0ABV2UG49</accession>
<dbReference type="EMBL" id="JBEXIP010000022">
    <property type="protein sequence ID" value="MET8436019.1"/>
    <property type="molecule type" value="Genomic_DNA"/>
</dbReference>
<sequence length="102" mass="11359">MTLWTDTHGGTLELKPDGTFTADDVCGNFFSFDVDELENEPRSGSGTWRDSDWKGQTSVDMSFKADGVSFGYEALRDGKTLKLWTYVGDPDEGRPLCILTPR</sequence>
<comment type="caution">
    <text evidence="1">The sequence shown here is derived from an EMBL/GenBank/DDBJ whole genome shotgun (WGS) entry which is preliminary data.</text>
</comment>
<dbReference type="Proteomes" id="UP001550044">
    <property type="component" value="Unassembled WGS sequence"/>
</dbReference>
<evidence type="ECO:0000313" key="2">
    <source>
        <dbReference type="Proteomes" id="UP001550044"/>
    </source>
</evidence>
<organism evidence="1 2">
    <name type="scientific">Streptomyces sp. 900116325</name>
    <dbReference type="NCBI Taxonomy" id="3154295"/>
    <lineage>
        <taxon>Bacteria</taxon>
        <taxon>Bacillati</taxon>
        <taxon>Actinomycetota</taxon>
        <taxon>Actinomycetes</taxon>
        <taxon>Kitasatosporales</taxon>
        <taxon>Streptomycetaceae</taxon>
        <taxon>Streptomyces</taxon>
    </lineage>
</organism>
<keyword evidence="2" id="KW-1185">Reference proteome</keyword>